<proteinExistence type="inferred from homology"/>
<evidence type="ECO:0000259" key="2">
    <source>
        <dbReference type="Pfam" id="PF02541"/>
    </source>
</evidence>
<sequence length="294" mass="32261">MQQYTQAVIDIGSNSLRLMKGFCDADGRWQFSPKELATTQLGREMDKTGSLSPQGIRASLAAMRRWQETLPDIPVLAVATSAVREAADGTAFMEEIGRRFHWKCRIISGKEEASLSFSGAASLAVQGSYAGVLDIGGGSSETALGRNKALLWSHSYPLGAVRLSSPDGSFRAGEVEKIYERCEAAFLPLPYTPDIWIGVGGTLTSLAAMELLLESYDPQQVHGYLVTADRLRRRIVQLQYMTAEERRHIPGLQPKRADVILAGLYIADAFMRHYGVAAIQISEQDLLEGVFYAL</sequence>
<dbReference type="Gene3D" id="3.30.420.40">
    <property type="match status" value="1"/>
</dbReference>
<dbReference type="RefSeq" id="WP_091653205.1">
    <property type="nucleotide sequence ID" value="NZ_FNHQ01000059.1"/>
</dbReference>
<comment type="similarity">
    <text evidence="1">Belongs to the GppA/Ppx family.</text>
</comment>
<keyword evidence="4" id="KW-1185">Reference proteome</keyword>
<evidence type="ECO:0000256" key="1">
    <source>
        <dbReference type="ARBA" id="ARBA00007125"/>
    </source>
</evidence>
<organism evidence="3 4">
    <name type="scientific">Megasphaera paucivorans</name>
    <dbReference type="NCBI Taxonomy" id="349095"/>
    <lineage>
        <taxon>Bacteria</taxon>
        <taxon>Bacillati</taxon>
        <taxon>Bacillota</taxon>
        <taxon>Negativicutes</taxon>
        <taxon>Veillonellales</taxon>
        <taxon>Veillonellaceae</taxon>
        <taxon>Megasphaera</taxon>
    </lineage>
</organism>
<evidence type="ECO:0000313" key="3">
    <source>
        <dbReference type="EMBL" id="SDN50460.1"/>
    </source>
</evidence>
<dbReference type="AlphaFoldDB" id="A0A1H0BY97"/>
<dbReference type="CDD" id="cd24054">
    <property type="entry name" value="ASKHA_NBD_AaPPX-GppA_MtPPX2-like"/>
    <property type="match status" value="1"/>
</dbReference>
<protein>
    <submittedName>
        <fullName evidence="3">Exopolyphosphatase / guanosine-5'-triphosphate,3'-diphosphate pyrophosphatase</fullName>
    </submittedName>
</protein>
<dbReference type="EMBL" id="FNHQ01000059">
    <property type="protein sequence ID" value="SDN50460.1"/>
    <property type="molecule type" value="Genomic_DNA"/>
</dbReference>
<dbReference type="Pfam" id="PF02541">
    <property type="entry name" value="Ppx-GppA"/>
    <property type="match status" value="1"/>
</dbReference>
<evidence type="ECO:0000313" key="4">
    <source>
        <dbReference type="Proteomes" id="UP000199309"/>
    </source>
</evidence>
<dbReference type="InterPro" id="IPR043129">
    <property type="entry name" value="ATPase_NBD"/>
</dbReference>
<dbReference type="OrthoDB" id="9807195at2"/>
<name>A0A1H0BY97_9FIRM</name>
<feature type="domain" description="Ppx/GppA phosphatase N-terminal" evidence="2">
    <location>
        <begin position="35"/>
        <end position="293"/>
    </location>
</feature>
<reference evidence="3 4" key="1">
    <citation type="submission" date="2016-10" db="EMBL/GenBank/DDBJ databases">
        <authorList>
            <person name="de Groot N.N."/>
        </authorList>
    </citation>
    <scope>NUCLEOTIDE SEQUENCE [LARGE SCALE GENOMIC DNA]</scope>
    <source>
        <strain evidence="3 4">DSM 16981</strain>
    </source>
</reference>
<dbReference type="Proteomes" id="UP000199309">
    <property type="component" value="Unassembled WGS sequence"/>
</dbReference>
<dbReference type="InterPro" id="IPR050273">
    <property type="entry name" value="GppA/Ppx_hydrolase"/>
</dbReference>
<dbReference type="SUPFAM" id="SSF53067">
    <property type="entry name" value="Actin-like ATPase domain"/>
    <property type="match status" value="2"/>
</dbReference>
<dbReference type="Gene3D" id="3.30.420.150">
    <property type="entry name" value="Exopolyphosphatase. Domain 2"/>
    <property type="match status" value="1"/>
</dbReference>
<accession>A0A1H0BY97</accession>
<dbReference type="PANTHER" id="PTHR30005:SF0">
    <property type="entry name" value="RETROGRADE REGULATION PROTEIN 2"/>
    <property type="match status" value="1"/>
</dbReference>
<gene>
    <name evidence="3" type="ORF">SAMN05660299_02816</name>
</gene>
<dbReference type="PANTHER" id="PTHR30005">
    <property type="entry name" value="EXOPOLYPHOSPHATASE"/>
    <property type="match status" value="1"/>
</dbReference>
<dbReference type="InterPro" id="IPR003695">
    <property type="entry name" value="Ppx_GppA_N"/>
</dbReference>
<dbReference type="STRING" id="349095.SAMN05660299_02816"/>